<dbReference type="GO" id="GO:0008610">
    <property type="term" value="P:lipid biosynthetic process"/>
    <property type="evidence" value="ECO:0007669"/>
    <property type="project" value="UniProtKB-ARBA"/>
</dbReference>
<keyword evidence="2" id="KW-1133">Transmembrane helix</keyword>
<reference evidence="4 5" key="1">
    <citation type="submission" date="2014-06" db="EMBL/GenBank/DDBJ databases">
        <title>Draft genome sequence of iron oxidizing acidophile Leptospirillum ferriphilum DSM14647.</title>
        <authorList>
            <person name="Cardenas J.P."/>
            <person name="Lazcano M."/>
            <person name="Ossandon F.J."/>
            <person name="Corbett M."/>
            <person name="Holmes D.S."/>
            <person name="Watkin E."/>
        </authorList>
    </citation>
    <scope>NUCLEOTIDE SEQUENCE [LARGE SCALE GENOMIC DNA]</scope>
    <source>
        <strain evidence="4 5">DSM 14647</strain>
    </source>
</reference>
<dbReference type="InterPro" id="IPR005804">
    <property type="entry name" value="FA_desaturase_dom"/>
</dbReference>
<sequence length="338" mass="38016">MGSQTSTFPDDRVITPSSLSPESSSPGRTPLPKIPREFFERSTGKALFFLLYALALWLVPAAGIYALAVHASLAWTVKAPLIVLLALVAQQGLHLFGWIGHESFHFNLFRGKKANVATGLLFSSLIVGHNGFGFALSHWHHHRFTNQPEDPDWQVFARFRTALSRFLLARLMADVRYLGNGLLAAMGKWDRDMRGFPLNASEIRLYARLNLLVSGFWIALFGTLIARHPLPGLLAIGLPLLLITLLTGLRPYLEHAGTGKTLFTTSRTRTSPLLSAFYFYNNYHLEHHLYPRVPCYNLARVHRWLQAKGLLAREGALIEHGFLNNLRYVTGRYQYPSA</sequence>
<evidence type="ECO:0000313" key="5">
    <source>
        <dbReference type="Proteomes" id="UP000029452"/>
    </source>
</evidence>
<proteinExistence type="predicted"/>
<dbReference type="Pfam" id="PF00487">
    <property type="entry name" value="FA_desaturase"/>
    <property type="match status" value="1"/>
</dbReference>
<feature type="transmembrane region" description="Helical" evidence="2">
    <location>
        <begin position="46"/>
        <end position="67"/>
    </location>
</feature>
<feature type="domain" description="Fatty acid desaturase" evidence="3">
    <location>
        <begin position="75"/>
        <end position="307"/>
    </location>
</feature>
<protein>
    <submittedName>
        <fullName evidence="4">Fatty acid desaturase</fullName>
    </submittedName>
</protein>
<keyword evidence="2" id="KW-0812">Transmembrane</keyword>
<feature type="transmembrane region" description="Helical" evidence="2">
    <location>
        <begin position="232"/>
        <end position="253"/>
    </location>
</feature>
<feature type="compositionally biased region" description="Low complexity" evidence="1">
    <location>
        <begin position="16"/>
        <end position="26"/>
    </location>
</feature>
<feature type="transmembrane region" description="Helical" evidence="2">
    <location>
        <begin position="120"/>
        <end position="142"/>
    </location>
</feature>
<evidence type="ECO:0000256" key="1">
    <source>
        <dbReference type="SAM" id="MobiDB-lite"/>
    </source>
</evidence>
<accession>A0A094WF69</accession>
<dbReference type="Proteomes" id="UP000029452">
    <property type="component" value="Unassembled WGS sequence"/>
</dbReference>
<evidence type="ECO:0000256" key="2">
    <source>
        <dbReference type="SAM" id="Phobius"/>
    </source>
</evidence>
<feature type="region of interest" description="Disordered" evidence="1">
    <location>
        <begin position="1"/>
        <end position="32"/>
    </location>
</feature>
<name>A0A094WF69_9BACT</name>
<dbReference type="GO" id="GO:0016717">
    <property type="term" value="F:oxidoreductase activity, acting on paired donors, with oxidation of a pair of donors resulting in the reduction of molecular oxygen to two molecules of water"/>
    <property type="evidence" value="ECO:0007669"/>
    <property type="project" value="TreeGrafter"/>
</dbReference>
<dbReference type="RefSeq" id="WP_081938081.1">
    <property type="nucleotide sequence ID" value="NZ_JBPKCJ010000001.1"/>
</dbReference>
<gene>
    <name evidence="4" type="ORF">LptCag_1050</name>
</gene>
<organism evidence="4 5">
    <name type="scientific">Leptospirillum ferriphilum</name>
    <dbReference type="NCBI Taxonomy" id="178606"/>
    <lineage>
        <taxon>Bacteria</taxon>
        <taxon>Pseudomonadati</taxon>
        <taxon>Nitrospirota</taxon>
        <taxon>Nitrospiria</taxon>
        <taxon>Nitrospirales</taxon>
        <taxon>Nitrospiraceae</taxon>
        <taxon>Leptospirillum</taxon>
    </lineage>
</organism>
<dbReference type="InterPro" id="IPR012171">
    <property type="entry name" value="Fatty_acid_desaturase"/>
</dbReference>
<dbReference type="GO" id="GO:0016020">
    <property type="term" value="C:membrane"/>
    <property type="evidence" value="ECO:0007669"/>
    <property type="project" value="TreeGrafter"/>
</dbReference>
<dbReference type="AlphaFoldDB" id="A0A094WF69"/>
<keyword evidence="2" id="KW-0472">Membrane</keyword>
<dbReference type="PANTHER" id="PTHR19353:SF19">
    <property type="entry name" value="DELTA(5) FATTY ACID DESATURASE C-RELATED"/>
    <property type="match status" value="1"/>
</dbReference>
<dbReference type="OrthoDB" id="9800167at2"/>
<dbReference type="PANTHER" id="PTHR19353">
    <property type="entry name" value="FATTY ACID DESATURASE 2"/>
    <property type="match status" value="1"/>
</dbReference>
<feature type="transmembrane region" description="Helical" evidence="2">
    <location>
        <begin position="205"/>
        <end position="226"/>
    </location>
</feature>
<comment type="caution">
    <text evidence="4">The sequence shown here is derived from an EMBL/GenBank/DDBJ whole genome shotgun (WGS) entry which is preliminary data.</text>
</comment>
<evidence type="ECO:0000313" key="4">
    <source>
        <dbReference type="EMBL" id="KGA94287.1"/>
    </source>
</evidence>
<feature type="transmembrane region" description="Helical" evidence="2">
    <location>
        <begin position="79"/>
        <end position="99"/>
    </location>
</feature>
<evidence type="ECO:0000259" key="3">
    <source>
        <dbReference type="Pfam" id="PF00487"/>
    </source>
</evidence>
<dbReference type="PATRIC" id="fig|178606.4.peg.857"/>
<dbReference type="EMBL" id="JPGK01000003">
    <property type="protein sequence ID" value="KGA94287.1"/>
    <property type="molecule type" value="Genomic_DNA"/>
</dbReference>